<dbReference type="EMBL" id="PGEX01000001">
    <property type="protein sequence ID" value="PJJ42783.1"/>
    <property type="molecule type" value="Genomic_DNA"/>
</dbReference>
<dbReference type="Proteomes" id="UP000231134">
    <property type="component" value="Unassembled WGS sequence"/>
</dbReference>
<dbReference type="RefSeq" id="WP_100426624.1">
    <property type="nucleotide sequence ID" value="NZ_JAQXKX010000053.1"/>
</dbReference>
<feature type="domain" description="Metalloprotease TldD/E N-terminal" evidence="5">
    <location>
        <begin position="21"/>
        <end position="80"/>
    </location>
</feature>
<dbReference type="InterPro" id="IPR025502">
    <property type="entry name" value="TldD"/>
</dbReference>
<proteinExistence type="inferred from homology"/>
<dbReference type="Gene3D" id="3.30.2290.10">
    <property type="entry name" value="PmbA/TldD superfamily"/>
    <property type="match status" value="1"/>
</dbReference>
<dbReference type="OrthoDB" id="9803213at2"/>
<dbReference type="PIRSF" id="PIRSF004919">
    <property type="entry name" value="TldD"/>
    <property type="match status" value="1"/>
</dbReference>
<reference evidence="8 9" key="1">
    <citation type="submission" date="2017-11" db="EMBL/GenBank/DDBJ databases">
        <title>Animal gut microbial communities from fecal samples from Wisconsin, USA.</title>
        <authorList>
            <person name="Neumann A."/>
        </authorList>
    </citation>
    <scope>NUCLEOTIDE SEQUENCE [LARGE SCALE GENOMIC DNA]</scope>
    <source>
        <strain evidence="8 9">UWS3</strain>
    </source>
</reference>
<dbReference type="Pfam" id="PF19290">
    <property type="entry name" value="PmbA_TldD_2nd"/>
    <property type="match status" value="1"/>
</dbReference>
<feature type="domain" description="Metalloprotease TldD/E central" evidence="7">
    <location>
        <begin position="120"/>
        <end position="219"/>
    </location>
</feature>
<dbReference type="InterPro" id="IPR035068">
    <property type="entry name" value="TldD/PmbA_N"/>
</dbReference>
<dbReference type="InterPro" id="IPR045569">
    <property type="entry name" value="Metalloprtase-TldD/E_C"/>
</dbReference>
<dbReference type="GO" id="GO:0006508">
    <property type="term" value="P:proteolysis"/>
    <property type="evidence" value="ECO:0007669"/>
    <property type="project" value="UniProtKB-KW"/>
</dbReference>
<evidence type="ECO:0000256" key="4">
    <source>
        <dbReference type="ARBA" id="ARBA00023049"/>
    </source>
</evidence>
<sequence>MNQDIAESILEAGKSYGADYVEIFEEETRSSTLALKDQKIETASAGTEFGIGVRLLYGTEVLYAYTSDESKDALLNMVKTLAFGRNGSSSGLVKYVPTPCKFGVNYPNFMDPRVLGNGYKLDFLHAADDSARKVSNRICQVVASITDSCSHVNIISSGGVNVSDYRCHTRLGINVTAGTGSEKIVSREAPGALAGYEALEKFNAPELAKMAAERSLRMLDAGHISGGIMPVVMGPGFGGVIFHEAVGHPLETEAIRHKASPFCGKLGQVVAQPCLTAIDDGTIPGSWGSVAVDDEGMKTERTVLIENGVLKNYMSDMVGAMEVGCARTGSARRESYKYAPVSRMRNSFIAPGKDSFDDMIHSVEHGLYAAKMAGGSVNPATGEFNFAVEEGYEIDHGKIGRPVRGATLIGKGDQVLRGISMVGSDLSIAAGVCGASSGSVPVTVGQPTIKVDSILVGGR</sequence>
<evidence type="ECO:0000313" key="9">
    <source>
        <dbReference type="Proteomes" id="UP000231134"/>
    </source>
</evidence>
<dbReference type="InterPro" id="IPR045570">
    <property type="entry name" value="Metalloprtase-TldD/E_cen_dom"/>
</dbReference>
<dbReference type="InterPro" id="IPR036059">
    <property type="entry name" value="TldD/PmbA_sf"/>
</dbReference>
<protein>
    <submittedName>
        <fullName evidence="8">Microcin-processing peptidase 2</fullName>
    </submittedName>
</protein>
<dbReference type="GO" id="GO:0005829">
    <property type="term" value="C:cytosol"/>
    <property type="evidence" value="ECO:0007669"/>
    <property type="project" value="TreeGrafter"/>
</dbReference>
<dbReference type="PANTHER" id="PTHR30624">
    <property type="entry name" value="UNCHARACTERIZED PROTEIN TLDD AND PMBA"/>
    <property type="match status" value="1"/>
</dbReference>
<dbReference type="InterPro" id="IPR051463">
    <property type="entry name" value="Peptidase_U62_metallo"/>
</dbReference>
<evidence type="ECO:0000259" key="7">
    <source>
        <dbReference type="Pfam" id="PF19290"/>
    </source>
</evidence>
<keyword evidence="3" id="KW-0378">Hydrolase</keyword>
<dbReference type="GO" id="GO:0008237">
    <property type="term" value="F:metallopeptidase activity"/>
    <property type="evidence" value="ECO:0007669"/>
    <property type="project" value="UniProtKB-KW"/>
</dbReference>
<comment type="caution">
    <text evidence="8">The sequence shown here is derived from an EMBL/GenBank/DDBJ whole genome shotgun (WGS) entry which is preliminary data.</text>
</comment>
<evidence type="ECO:0000256" key="1">
    <source>
        <dbReference type="ARBA" id="ARBA00005836"/>
    </source>
</evidence>
<evidence type="ECO:0000256" key="3">
    <source>
        <dbReference type="ARBA" id="ARBA00022801"/>
    </source>
</evidence>
<accession>A0A2M9AAZ2</accession>
<dbReference type="PANTHER" id="PTHR30624:SF4">
    <property type="entry name" value="METALLOPROTEASE TLDD"/>
    <property type="match status" value="1"/>
</dbReference>
<keyword evidence="4" id="KW-0482">Metalloprotease</keyword>
<comment type="similarity">
    <text evidence="1">Belongs to the peptidase U62 family.</text>
</comment>
<keyword evidence="9" id="KW-1185">Reference proteome</keyword>
<organism evidence="8 9">
    <name type="scientific">Hallerella succinigenes</name>
    <dbReference type="NCBI Taxonomy" id="1896222"/>
    <lineage>
        <taxon>Bacteria</taxon>
        <taxon>Pseudomonadati</taxon>
        <taxon>Fibrobacterota</taxon>
        <taxon>Fibrobacteria</taxon>
        <taxon>Fibrobacterales</taxon>
        <taxon>Fibrobacteraceae</taxon>
        <taxon>Hallerella</taxon>
    </lineage>
</organism>
<dbReference type="Pfam" id="PF01523">
    <property type="entry name" value="PmbA_TldD_1st"/>
    <property type="match status" value="1"/>
</dbReference>
<evidence type="ECO:0000256" key="2">
    <source>
        <dbReference type="ARBA" id="ARBA00022670"/>
    </source>
</evidence>
<gene>
    <name evidence="8" type="ORF">BGX16_2828</name>
</gene>
<evidence type="ECO:0000259" key="6">
    <source>
        <dbReference type="Pfam" id="PF19289"/>
    </source>
</evidence>
<dbReference type="InterPro" id="IPR002510">
    <property type="entry name" value="Metalloprtase-TldD/E_N"/>
</dbReference>
<feature type="domain" description="Metalloprotease TldD/E C-terminal" evidence="6">
    <location>
        <begin position="227"/>
        <end position="458"/>
    </location>
</feature>
<dbReference type="SUPFAM" id="SSF111283">
    <property type="entry name" value="Putative modulator of DNA gyrase, PmbA/TldD"/>
    <property type="match status" value="1"/>
</dbReference>
<dbReference type="AlphaFoldDB" id="A0A2M9AAZ2"/>
<keyword evidence="2" id="KW-0645">Protease</keyword>
<dbReference type="Pfam" id="PF19289">
    <property type="entry name" value="PmbA_TldD_3rd"/>
    <property type="match status" value="1"/>
</dbReference>
<evidence type="ECO:0000259" key="5">
    <source>
        <dbReference type="Pfam" id="PF01523"/>
    </source>
</evidence>
<name>A0A2M9AAZ2_9BACT</name>
<evidence type="ECO:0000313" key="8">
    <source>
        <dbReference type="EMBL" id="PJJ42783.1"/>
    </source>
</evidence>